<dbReference type="InterPro" id="IPR007122">
    <property type="entry name" value="Villin/Gelsolin"/>
</dbReference>
<dbReference type="GO" id="GO:0051014">
    <property type="term" value="P:actin filament severing"/>
    <property type="evidence" value="ECO:0007669"/>
    <property type="project" value="TreeGrafter"/>
</dbReference>
<dbReference type="OrthoDB" id="6375767at2759"/>
<proteinExistence type="predicted"/>
<feature type="compositionally biased region" description="Basic and acidic residues" evidence="2">
    <location>
        <begin position="71"/>
        <end position="101"/>
    </location>
</feature>
<dbReference type="SMART" id="SM00262">
    <property type="entry name" value="GEL"/>
    <property type="match status" value="1"/>
</dbReference>
<dbReference type="Proteomes" id="UP000623467">
    <property type="component" value="Unassembled WGS sequence"/>
</dbReference>
<dbReference type="Gene3D" id="3.40.20.10">
    <property type="entry name" value="Severin"/>
    <property type="match status" value="1"/>
</dbReference>
<dbReference type="InterPro" id="IPR029006">
    <property type="entry name" value="ADF-H/Gelsolin-like_dom_sf"/>
</dbReference>
<evidence type="ECO:0000313" key="3">
    <source>
        <dbReference type="EMBL" id="KAF7376251.1"/>
    </source>
</evidence>
<dbReference type="GO" id="GO:0051015">
    <property type="term" value="F:actin filament binding"/>
    <property type="evidence" value="ECO:0007669"/>
    <property type="project" value="InterPro"/>
</dbReference>
<evidence type="ECO:0000256" key="2">
    <source>
        <dbReference type="SAM" id="MobiDB-lite"/>
    </source>
</evidence>
<keyword evidence="1" id="KW-0677">Repeat</keyword>
<accession>A0A8H6ZH84</accession>
<dbReference type="GO" id="GO:0051016">
    <property type="term" value="P:barbed-end actin filament capping"/>
    <property type="evidence" value="ECO:0007669"/>
    <property type="project" value="TreeGrafter"/>
</dbReference>
<feature type="compositionally biased region" description="Low complexity" evidence="2">
    <location>
        <begin position="270"/>
        <end position="318"/>
    </location>
</feature>
<protein>
    <submittedName>
        <fullName evidence="3">Gelsolin repeat</fullName>
    </submittedName>
</protein>
<dbReference type="GO" id="GO:0015629">
    <property type="term" value="C:actin cytoskeleton"/>
    <property type="evidence" value="ECO:0007669"/>
    <property type="project" value="TreeGrafter"/>
</dbReference>
<gene>
    <name evidence="3" type="ORF">MSAN_00040400</name>
</gene>
<feature type="compositionally biased region" description="Polar residues" evidence="2">
    <location>
        <begin position="153"/>
        <end position="163"/>
    </location>
</feature>
<feature type="compositionally biased region" description="Pro residues" evidence="2">
    <location>
        <begin position="708"/>
        <end position="724"/>
    </location>
</feature>
<dbReference type="GO" id="GO:0008154">
    <property type="term" value="P:actin polymerization or depolymerization"/>
    <property type="evidence" value="ECO:0007669"/>
    <property type="project" value="TreeGrafter"/>
</dbReference>
<dbReference type="AlphaFoldDB" id="A0A8H6ZH84"/>
<feature type="compositionally biased region" description="Polar residues" evidence="2">
    <location>
        <begin position="372"/>
        <end position="397"/>
    </location>
</feature>
<reference evidence="3" key="1">
    <citation type="submission" date="2020-05" db="EMBL/GenBank/DDBJ databases">
        <title>Mycena genomes resolve the evolution of fungal bioluminescence.</title>
        <authorList>
            <person name="Tsai I.J."/>
        </authorList>
    </citation>
    <scope>NUCLEOTIDE SEQUENCE</scope>
    <source>
        <strain evidence="3">160909Yilan</strain>
    </source>
</reference>
<evidence type="ECO:0000313" key="4">
    <source>
        <dbReference type="Proteomes" id="UP000623467"/>
    </source>
</evidence>
<organism evidence="3 4">
    <name type="scientific">Mycena sanguinolenta</name>
    <dbReference type="NCBI Taxonomy" id="230812"/>
    <lineage>
        <taxon>Eukaryota</taxon>
        <taxon>Fungi</taxon>
        <taxon>Dikarya</taxon>
        <taxon>Basidiomycota</taxon>
        <taxon>Agaricomycotina</taxon>
        <taxon>Agaricomycetes</taxon>
        <taxon>Agaricomycetidae</taxon>
        <taxon>Agaricales</taxon>
        <taxon>Marasmiineae</taxon>
        <taxon>Mycenaceae</taxon>
        <taxon>Mycena</taxon>
    </lineage>
</organism>
<dbReference type="GO" id="GO:0005737">
    <property type="term" value="C:cytoplasm"/>
    <property type="evidence" value="ECO:0007669"/>
    <property type="project" value="TreeGrafter"/>
</dbReference>
<feature type="compositionally biased region" description="Low complexity" evidence="2">
    <location>
        <begin position="542"/>
        <end position="557"/>
    </location>
</feature>
<comment type="caution">
    <text evidence="3">The sequence shown here is derived from an EMBL/GenBank/DDBJ whole genome shotgun (WGS) entry which is preliminary data.</text>
</comment>
<dbReference type="SUPFAM" id="SSF55753">
    <property type="entry name" value="Actin depolymerizing proteins"/>
    <property type="match status" value="1"/>
</dbReference>
<sequence length="1213" mass="129939">MDSNGSRARSFDKPEGGLSEWASKVKDMHRQVNPNEEADQKRLEDEIAASRLARQRRSHGIGGSKTNSLDLSKHKEFSSALRTEDTTSSDDPKPLADRQKSQTEALNKLMGSASPPIAKAQPTTSNRPEPMSLAAFIGGKATGPRLNKHAPQQDASDPTQFVQRTRIDAPHPVFGRGGLGGIGGIAMPGMASKTSAPREPDPTPTWSRPGRTPEPRDRRRSTPSPEKLESPPASPQRAGVRERTLSTPTGIMAPKTGPIFAPQPTPKPPSTTESRSYSTTSSSNGSPAPVASGVSTGKQTSTSPSSPPGSKSPVVTPSLVRSIQPDPRASPQGRQISMSQAPSLAFLRSPPAKDPTPSLSRLQGRGFVQNMVKVSSQLESPTPSPGSEKSRPTSGRKSSVLDRWPSPAPAPSPPPSPMRRSRTVEPPASVAPTSVKAAGLISKSYSDIGKGKVDEPSSPVKPTPGLAHAPTAALPSKDVSGVDELGFKRTQDPTPRPSKTSTIPESSKPLVHPTKDRARKPKKNRTPAPEQESSHLPPPSSAAPAESIPPAAIASPSSREDLIHSRPLPAMGQAQSAVPPKTAIALPVPGSNGGSSGMVGRRALPANPAPTLPVGGSNTSVGGSGMVGRRALPGMTQPNATPPSISPKPANLVSPAEPVLAPRALPGLASAVPPNLSQQDNVPPFGPHSRPPSSGRPTVMDMAQALADPPPKHSPAPPAPPPAEEPTDLPAARPRNMMPSATSQNRRSSYDRYSMVLPPLKEEATPDPTPVSTLTRAVGNSFAQPDFDLVALKLRDAHEEVEMAEEISKTAEPEIVRFTHVDDPLPRIDVSPLLKYKPPSLPKDLQTIQVDVIAIAGNSAFPLGLSNTFYDTEILAIIHRSKSNSTGLISSTVWSWQGKNSSMEDSEERKLAELAKRYGTSIVPIHQLSEPVELVRCLGGTLAIRQGSRAHWANDNTAVHIIRSLNGVIFIDQIEIGIKNLCSGFSYCVSILNTVYVWYGRGSTSSEREAAMDYAKTLTSNPDVLIENESDDDEMFWMVLGDAAEYAKADYWRWRPSVTFTPRIWCADASQKNTISPVQSFRQEQAPHTSVYILDCVFEFFVLVPSGARGKRRDIRLALSAAMDAADRLASARPFTPTIHTLILPSQIPIDLRLQFRDLEEVFLNDADIPEHMNILSSREAQTHLQTSSWLKSQLKDRTMLPLGLDESHVASI</sequence>
<feature type="region of interest" description="Disordered" evidence="2">
    <location>
        <begin position="1"/>
        <end position="750"/>
    </location>
</feature>
<name>A0A8H6ZH84_9AGAR</name>
<dbReference type="PANTHER" id="PTHR11977">
    <property type="entry name" value="VILLIN"/>
    <property type="match status" value="1"/>
</dbReference>
<keyword evidence="4" id="KW-1185">Reference proteome</keyword>
<feature type="compositionally biased region" description="Polar residues" evidence="2">
    <location>
        <begin position="332"/>
        <end position="342"/>
    </location>
</feature>
<dbReference type="EMBL" id="JACAZH010000001">
    <property type="protein sequence ID" value="KAF7376251.1"/>
    <property type="molecule type" value="Genomic_DNA"/>
</dbReference>
<feature type="compositionally biased region" description="Pro residues" evidence="2">
    <location>
        <begin position="406"/>
        <end position="417"/>
    </location>
</feature>
<dbReference type="PANTHER" id="PTHR11977:SF51">
    <property type="entry name" value="PROTEIN FLIGHTLESS-1 HOMOLOG"/>
    <property type="match status" value="1"/>
</dbReference>
<feature type="compositionally biased region" description="Gly residues" evidence="2">
    <location>
        <begin position="175"/>
        <end position="186"/>
    </location>
</feature>
<dbReference type="GO" id="GO:0005546">
    <property type="term" value="F:phosphatidylinositol-4,5-bisphosphate binding"/>
    <property type="evidence" value="ECO:0007669"/>
    <property type="project" value="TreeGrafter"/>
</dbReference>
<evidence type="ECO:0000256" key="1">
    <source>
        <dbReference type="ARBA" id="ARBA00022737"/>
    </source>
</evidence>